<evidence type="ECO:0000313" key="2">
    <source>
        <dbReference type="Proteomes" id="UP001589562"/>
    </source>
</evidence>
<dbReference type="EMBL" id="JBHMFE010000043">
    <property type="protein sequence ID" value="MFB9110533.1"/>
    <property type="molecule type" value="Genomic_DNA"/>
</dbReference>
<organism evidence="1 2">
    <name type="scientific">Flavobacterium gyeonganense</name>
    <dbReference type="NCBI Taxonomy" id="1310418"/>
    <lineage>
        <taxon>Bacteria</taxon>
        <taxon>Pseudomonadati</taxon>
        <taxon>Bacteroidota</taxon>
        <taxon>Flavobacteriia</taxon>
        <taxon>Flavobacteriales</taxon>
        <taxon>Flavobacteriaceae</taxon>
        <taxon>Flavobacterium</taxon>
    </lineage>
</organism>
<gene>
    <name evidence="1" type="ORF">ACFFVK_18270</name>
</gene>
<dbReference type="Proteomes" id="UP001589562">
    <property type="component" value="Unassembled WGS sequence"/>
</dbReference>
<protein>
    <submittedName>
        <fullName evidence="1">Uncharacterized protein</fullName>
    </submittedName>
</protein>
<dbReference type="Gene3D" id="3.90.930.1">
    <property type="match status" value="1"/>
</dbReference>
<reference evidence="1 2" key="1">
    <citation type="submission" date="2024-09" db="EMBL/GenBank/DDBJ databases">
        <authorList>
            <person name="Sun Q."/>
            <person name="Mori K."/>
        </authorList>
    </citation>
    <scope>NUCLEOTIDE SEQUENCE [LARGE SCALE GENOMIC DNA]</scope>
    <source>
        <strain evidence="1 2">CECT 8365</strain>
    </source>
</reference>
<accession>A0ABV5HFD7</accession>
<sequence>MGTGLWKEVHSNGTIYFEIETKDGYFTDTLKLYNDKGRLIEK</sequence>
<keyword evidence="2" id="KW-1185">Reference proteome</keyword>
<dbReference type="RefSeq" id="WP_278010480.1">
    <property type="nucleotide sequence ID" value="NZ_CP121112.1"/>
</dbReference>
<proteinExistence type="predicted"/>
<name>A0ABV5HFD7_9FLAO</name>
<comment type="caution">
    <text evidence="1">The sequence shown here is derived from an EMBL/GenBank/DDBJ whole genome shotgun (WGS) entry which is preliminary data.</text>
</comment>
<evidence type="ECO:0000313" key="1">
    <source>
        <dbReference type="EMBL" id="MFB9110533.1"/>
    </source>
</evidence>